<organism evidence="3 4">
    <name type="scientific">Crenobacter cavernae</name>
    <dbReference type="NCBI Taxonomy" id="2290923"/>
    <lineage>
        <taxon>Bacteria</taxon>
        <taxon>Pseudomonadati</taxon>
        <taxon>Pseudomonadota</taxon>
        <taxon>Betaproteobacteria</taxon>
        <taxon>Neisseriales</taxon>
        <taxon>Neisseriaceae</taxon>
        <taxon>Crenobacter</taxon>
    </lineage>
</organism>
<evidence type="ECO:0000313" key="4">
    <source>
        <dbReference type="Proteomes" id="UP000290682"/>
    </source>
</evidence>
<reference evidence="3 4" key="1">
    <citation type="submission" date="2018-10" db="EMBL/GenBank/DDBJ databases">
        <title>Draft genome of Fastidiocella sp. strain 375T, a bacterium isolated from a karstic cave dripping water.</title>
        <authorList>
            <person name="Coelho C."/>
            <person name="Verissimo A."/>
            <person name="Tiago I."/>
        </authorList>
    </citation>
    <scope>NUCLEOTIDE SEQUENCE [LARGE SCALE GENOMIC DNA]</scope>
    <source>
        <strain evidence="3 4">CAVE-375</strain>
    </source>
</reference>
<name>A0ABY0FGP1_9NEIS</name>
<evidence type="ECO:0008006" key="5">
    <source>
        <dbReference type="Google" id="ProtNLM"/>
    </source>
</evidence>
<evidence type="ECO:0000313" key="3">
    <source>
        <dbReference type="EMBL" id="RXZ45560.1"/>
    </source>
</evidence>
<keyword evidence="4" id="KW-1185">Reference proteome</keyword>
<dbReference type="Proteomes" id="UP000290682">
    <property type="component" value="Unassembled WGS sequence"/>
</dbReference>
<feature type="compositionally biased region" description="Basic and acidic residues" evidence="1">
    <location>
        <begin position="73"/>
        <end position="94"/>
    </location>
</feature>
<keyword evidence="2" id="KW-0732">Signal</keyword>
<feature type="chain" id="PRO_5046917588" description="DUF4148 domain-containing protein" evidence="2">
    <location>
        <begin position="20"/>
        <end position="101"/>
    </location>
</feature>
<gene>
    <name evidence="3" type="ORF">EBB06_01760</name>
</gene>
<comment type="caution">
    <text evidence="3">The sequence shown here is derived from an EMBL/GenBank/DDBJ whole genome shotgun (WGS) entry which is preliminary data.</text>
</comment>
<sequence length="101" mass="11926">MEKLLIALVALGCALPAFAQPYGPYSARPLEMRIDQGVRAGQLNRHEAFRLNQRVRDYERQRRGYLADGRLSGWERERHDRQRDRPYHRPHDGNPSRPMPY</sequence>
<evidence type="ECO:0000256" key="1">
    <source>
        <dbReference type="SAM" id="MobiDB-lite"/>
    </source>
</evidence>
<feature type="region of interest" description="Disordered" evidence="1">
    <location>
        <begin position="69"/>
        <end position="101"/>
    </location>
</feature>
<dbReference type="RefSeq" id="WP_129210934.1">
    <property type="nucleotide sequence ID" value="NZ_REGR01000001.1"/>
</dbReference>
<accession>A0ABY0FGP1</accession>
<evidence type="ECO:0000256" key="2">
    <source>
        <dbReference type="SAM" id="SignalP"/>
    </source>
</evidence>
<protein>
    <recommendedName>
        <fullName evidence="5">DUF4148 domain-containing protein</fullName>
    </recommendedName>
</protein>
<feature type="signal peptide" evidence="2">
    <location>
        <begin position="1"/>
        <end position="19"/>
    </location>
</feature>
<dbReference type="EMBL" id="REGR01000001">
    <property type="protein sequence ID" value="RXZ45560.1"/>
    <property type="molecule type" value="Genomic_DNA"/>
</dbReference>
<proteinExistence type="predicted"/>